<keyword evidence="2" id="KW-0479">Metal-binding</keyword>
<evidence type="ECO:0000256" key="1">
    <source>
        <dbReference type="ARBA" id="ARBA00022485"/>
    </source>
</evidence>
<dbReference type="Pfam" id="PF04060">
    <property type="entry name" value="FeS"/>
    <property type="match status" value="1"/>
</dbReference>
<dbReference type="InterPro" id="IPR004108">
    <property type="entry name" value="Fe_hydrogenase_lsu_C"/>
</dbReference>
<dbReference type="OrthoDB" id="9798098at2"/>
<name>G7V7U4_THELD</name>
<dbReference type="Gene3D" id="3.30.70.20">
    <property type="match status" value="1"/>
</dbReference>
<evidence type="ECO:0000256" key="3">
    <source>
        <dbReference type="ARBA" id="ARBA00023004"/>
    </source>
</evidence>
<dbReference type="Pfam" id="PF13237">
    <property type="entry name" value="Fer4_10"/>
    <property type="match status" value="1"/>
</dbReference>
<dbReference type="KEGG" id="tli:Tlie_1626"/>
<feature type="domain" description="4Fe-4S" evidence="6">
    <location>
        <begin position="361"/>
        <end position="423"/>
    </location>
</feature>
<accession>G7V7U4</accession>
<dbReference type="Gene3D" id="1.10.15.40">
    <property type="entry name" value="Electron transport complex subunit B, putative Fe-S cluster"/>
    <property type="match status" value="1"/>
</dbReference>
<dbReference type="InterPro" id="IPR007202">
    <property type="entry name" value="4Fe-4S_dom"/>
</dbReference>
<dbReference type="GO" id="GO:0051539">
    <property type="term" value="F:4 iron, 4 sulfur cluster binding"/>
    <property type="evidence" value="ECO:0007669"/>
    <property type="project" value="UniProtKB-KW"/>
</dbReference>
<dbReference type="SUPFAM" id="SSF54862">
    <property type="entry name" value="4Fe-4S ferredoxins"/>
    <property type="match status" value="1"/>
</dbReference>
<dbReference type="Proteomes" id="UP000005868">
    <property type="component" value="Chromosome"/>
</dbReference>
<evidence type="ECO:0000259" key="6">
    <source>
        <dbReference type="PROSITE" id="PS51656"/>
    </source>
</evidence>
<dbReference type="PROSITE" id="PS00198">
    <property type="entry name" value="4FE4S_FER_1"/>
    <property type="match status" value="1"/>
</dbReference>
<organism evidence="7 8">
    <name type="scientific">Thermovirga lienii (strain ATCC BAA-1197 / DSM 17291 / Cas60314)</name>
    <dbReference type="NCBI Taxonomy" id="580340"/>
    <lineage>
        <taxon>Bacteria</taxon>
        <taxon>Thermotogati</taxon>
        <taxon>Synergistota</taxon>
        <taxon>Synergistia</taxon>
        <taxon>Synergistales</taxon>
        <taxon>Thermovirgaceae</taxon>
        <taxon>Thermovirga</taxon>
    </lineage>
</organism>
<dbReference type="SUPFAM" id="SSF53920">
    <property type="entry name" value="Fe-only hydrogenase"/>
    <property type="match status" value="1"/>
</dbReference>
<feature type="domain" description="4Fe-4S ferredoxin-type" evidence="5">
    <location>
        <begin position="32"/>
        <end position="61"/>
    </location>
</feature>
<reference evidence="7 8" key="2">
    <citation type="journal article" date="2012" name="Stand. Genomic Sci.">
        <title>Genome sequence of the moderately thermophilic, amino-acid-degrading and sulfur-reducing bacterium Thermovirga lienii type strain (Cas60314(T)).</title>
        <authorList>
            <person name="Goker M."/>
            <person name="Saunders E."/>
            <person name="Lapidus A."/>
            <person name="Nolan M."/>
            <person name="Lucas S."/>
            <person name="Hammon N."/>
            <person name="Deshpande S."/>
            <person name="Cheng J.F."/>
            <person name="Han C."/>
            <person name="Tapia R."/>
            <person name="Goodwin L.A."/>
            <person name="Pitluck S."/>
            <person name="Liolios K."/>
            <person name="Mavromatis K."/>
            <person name="Pagani I."/>
            <person name="Ivanova N."/>
            <person name="Mikhailova N."/>
            <person name="Pati A."/>
            <person name="Chen A."/>
            <person name="Palaniappan K."/>
            <person name="Land M."/>
            <person name="Chang Y.J."/>
            <person name="Jeffries C.D."/>
            <person name="Brambilla E.M."/>
            <person name="Rohde M."/>
            <person name="Spring S."/>
            <person name="Detter J.C."/>
            <person name="Woyke T."/>
            <person name="Bristow J."/>
            <person name="Eisen J.A."/>
            <person name="Markowitz V."/>
            <person name="Hugenholtz P."/>
            <person name="Kyrpides N.C."/>
            <person name="Klenk H.P."/>
        </authorList>
    </citation>
    <scope>NUCLEOTIDE SEQUENCE [LARGE SCALE GENOMIC DNA]</scope>
    <source>
        <strain evidence="8">ATCC BAA-1197 / DSM 17291 / Cas60314</strain>
    </source>
</reference>
<evidence type="ECO:0000256" key="4">
    <source>
        <dbReference type="ARBA" id="ARBA00023014"/>
    </source>
</evidence>
<dbReference type="eggNOG" id="COG2221">
    <property type="taxonomic scope" value="Bacteria"/>
</dbReference>
<dbReference type="AlphaFoldDB" id="G7V7U4"/>
<keyword evidence="8" id="KW-1185">Reference proteome</keyword>
<proteinExistence type="predicted"/>
<dbReference type="EMBL" id="CP003096">
    <property type="protein sequence ID" value="AER67348.1"/>
    <property type="molecule type" value="Genomic_DNA"/>
</dbReference>
<keyword evidence="4" id="KW-0411">Iron-sulfur</keyword>
<keyword evidence="3" id="KW-0408">Iron</keyword>
<dbReference type="PROSITE" id="PS51379">
    <property type="entry name" value="4FE4S_FER_2"/>
    <property type="match status" value="2"/>
</dbReference>
<evidence type="ECO:0000259" key="5">
    <source>
        <dbReference type="PROSITE" id="PS51379"/>
    </source>
</evidence>
<dbReference type="HOGENOM" id="CLU_036585_0_0_0"/>
<dbReference type="PANTHER" id="PTHR11615">
    <property type="entry name" value="NITRATE, FORMATE, IRON DEHYDROGENASE"/>
    <property type="match status" value="1"/>
</dbReference>
<dbReference type="InterPro" id="IPR017896">
    <property type="entry name" value="4Fe4S_Fe-S-bd"/>
</dbReference>
<gene>
    <name evidence="7" type="ordered locus">Tlie_1626</name>
</gene>
<dbReference type="Gene3D" id="3.40.950.10">
    <property type="entry name" value="Fe-only Hydrogenase (Larger Subunit), Chain L, domain 3"/>
    <property type="match status" value="1"/>
</dbReference>
<dbReference type="Pfam" id="PF02906">
    <property type="entry name" value="Fe_hyd_lg_C"/>
    <property type="match status" value="1"/>
</dbReference>
<reference evidence="8" key="1">
    <citation type="submission" date="2011-10" db="EMBL/GenBank/DDBJ databases">
        <title>The complete genome of chromosome of Thermovirga lienii DSM 17291.</title>
        <authorList>
            <consortium name="US DOE Joint Genome Institute (JGI-PGF)"/>
            <person name="Lucas S."/>
            <person name="Copeland A."/>
            <person name="Lapidus A."/>
            <person name="Glavina del Rio T."/>
            <person name="Dalin E."/>
            <person name="Tice H."/>
            <person name="Bruce D."/>
            <person name="Goodwin L."/>
            <person name="Pitluck S."/>
            <person name="Peters L."/>
            <person name="Mikhailova N."/>
            <person name="Saunders E."/>
            <person name="Kyrpides N."/>
            <person name="Mavromatis K."/>
            <person name="Ivanova N."/>
            <person name="Last F.I."/>
            <person name="Brettin T."/>
            <person name="Detter J.C."/>
            <person name="Han C."/>
            <person name="Larimer F."/>
            <person name="Land M."/>
            <person name="Hauser L."/>
            <person name="Markowitz V."/>
            <person name="Cheng J.-F."/>
            <person name="Hugenholtz P."/>
            <person name="Woyke T."/>
            <person name="Wu D."/>
            <person name="Spring S."/>
            <person name="Schroeder M."/>
            <person name="Brambilla E.-M."/>
            <person name="Klenk H.-P."/>
            <person name="Eisen J.A."/>
        </authorList>
    </citation>
    <scope>NUCLEOTIDE SEQUENCE [LARGE SCALE GENOMIC DNA]</scope>
    <source>
        <strain evidence="8">ATCC BAA-1197 / DSM 17291 / Cas60314</strain>
    </source>
</reference>
<dbReference type="InterPro" id="IPR050340">
    <property type="entry name" value="Cytosolic_Fe-S_CAF"/>
</dbReference>
<feature type="domain" description="4Fe-4S ferredoxin-type" evidence="5">
    <location>
        <begin position="3"/>
        <end position="31"/>
    </location>
</feature>
<sequence>MSHGIRISKEACKGCVNCIKTCPTEAMRVINGKVRIMEERCIGCGECLRSCRHRALSLKEGDWDFLANKRSLAVVADPALCFQFPWGPYPDVLAQVLRNMGFDPIFNECALAYDLTALAEARHLDNNSEKTGPVISTYCPAVVRLIQIKFQELIPHLSPVENPLEVSIDLWRARHMKHNVPAALVAPCPARIAMVEDPVGRDTSSADYVISVTRMAREILVGSRNVAHMSNSPDGLASRWVTWASLGGESACIEKFAQKPVRSLTVSGMRNVIDLLQELELGRLKGVDFVEARACNFGCIGGIANVESRFIAFQKLKMLNPPEPAKEEIELLEELYEADIWRLQEIIAPVEQTPLGKGLAKAMEKLEELHSVYAELPHLDCGTCGRPTCRVMAEDIVKGEGSLEDCVFRVRERIAELSEEINVLSRKLVHTMTPEEKNEDKRDM</sequence>
<dbReference type="InterPro" id="IPR009016">
    <property type="entry name" value="Fe_hydrogenase"/>
</dbReference>
<keyword evidence="1" id="KW-0004">4Fe-4S</keyword>
<evidence type="ECO:0000313" key="7">
    <source>
        <dbReference type="EMBL" id="AER67348.1"/>
    </source>
</evidence>
<evidence type="ECO:0000256" key="2">
    <source>
        <dbReference type="ARBA" id="ARBA00022723"/>
    </source>
</evidence>
<dbReference type="GO" id="GO:0046872">
    <property type="term" value="F:metal ion binding"/>
    <property type="evidence" value="ECO:0007669"/>
    <property type="project" value="UniProtKB-KW"/>
</dbReference>
<dbReference type="InterPro" id="IPR017900">
    <property type="entry name" value="4Fe4S_Fe_S_CS"/>
</dbReference>
<dbReference type="PROSITE" id="PS51656">
    <property type="entry name" value="4FE4S"/>
    <property type="match status" value="1"/>
</dbReference>
<dbReference type="STRING" id="580340.Tlie_1626"/>
<dbReference type="eggNOG" id="COG2000">
    <property type="taxonomic scope" value="Bacteria"/>
</dbReference>
<dbReference type="eggNOG" id="COG4624">
    <property type="taxonomic scope" value="Bacteria"/>
</dbReference>
<evidence type="ECO:0000313" key="8">
    <source>
        <dbReference type="Proteomes" id="UP000005868"/>
    </source>
</evidence>
<protein>
    <submittedName>
        <fullName evidence="7">Fe-S cluster domain protein</fullName>
    </submittedName>
</protein>